<dbReference type="PANTHER" id="PTHR45661">
    <property type="entry name" value="SURFACE ANTIGEN"/>
    <property type="match status" value="1"/>
</dbReference>
<dbReference type="Pfam" id="PF13306">
    <property type="entry name" value="LRR_5"/>
    <property type="match status" value="2"/>
</dbReference>
<dbReference type="Proteomes" id="UP000301475">
    <property type="component" value="Chromosome"/>
</dbReference>
<dbReference type="SMART" id="SM00635">
    <property type="entry name" value="BID_2"/>
    <property type="match status" value="1"/>
</dbReference>
<sequence>MKKMISIILSVLMMVSAFYVATVSADTTNEKSGNSLNCKWSFNDKNGTLTISGNGKMADYSYDVDDPDGYDDYDDVFKVTPNTPWKNYVTKIKTVVVENGVKNIGNLAFMNCTNLATVKIAGSVSSVGFLSFANCRKLTNISLPKNLTSIQSFAFMNCKILSKVTIPNSNVKMNIDSNVFFGCSSLKSFYIPKQVYRIGDGAFSCPNLTKITVDKNNKYFVSVNDVLYKAGKKYLIQYAPGKKNTRFIIPSTVNRMDVASFMYCKNLKSVTLSKSIKWIEQNNFAYCTNLETIVIPKSVTVVSSESFYKCNKLRVVFYDGSKKQWAKIDKSTEINLLKATVAYNSAKSAVVLNSKSLTVKKGKTVQLKGYVYYRNGKVSKSVKYKTSNLKIATVNSKGKVIGKKKGTCYVTVSAKSNSKVYTKCKVVVK</sequence>
<feature type="signal peptide" evidence="1">
    <location>
        <begin position="1"/>
        <end position="25"/>
    </location>
</feature>
<reference evidence="3 4" key="1">
    <citation type="submission" date="2019-04" db="EMBL/GenBank/DDBJ databases">
        <authorList>
            <person name="Embree M."/>
            <person name="Gaffney J.R."/>
        </authorList>
    </citation>
    <scope>NUCLEOTIDE SEQUENCE [LARGE SCALE GENOMIC DNA]</scope>
    <source>
        <strain evidence="3 4">JE7A12</strain>
    </source>
</reference>
<gene>
    <name evidence="3" type="ORF">E5Z56_07295</name>
</gene>
<proteinExistence type="predicted"/>
<dbReference type="PANTHER" id="PTHR45661:SF3">
    <property type="entry name" value="IG-LIKE DOMAIN-CONTAINING PROTEIN"/>
    <property type="match status" value="1"/>
</dbReference>
<dbReference type="OrthoDB" id="1779508at2"/>
<keyword evidence="4" id="KW-1185">Reference proteome</keyword>
<evidence type="ECO:0000259" key="2">
    <source>
        <dbReference type="SMART" id="SM00635"/>
    </source>
</evidence>
<dbReference type="RefSeq" id="WP_138157221.1">
    <property type="nucleotide sequence ID" value="NZ_CP039381.1"/>
</dbReference>
<dbReference type="InterPro" id="IPR032675">
    <property type="entry name" value="LRR_dom_sf"/>
</dbReference>
<evidence type="ECO:0000313" key="3">
    <source>
        <dbReference type="EMBL" id="QCT07176.1"/>
    </source>
</evidence>
<evidence type="ECO:0000313" key="4">
    <source>
        <dbReference type="Proteomes" id="UP000301475"/>
    </source>
</evidence>
<dbReference type="Gene3D" id="2.60.40.1080">
    <property type="match status" value="1"/>
</dbReference>
<dbReference type="Gene3D" id="3.80.10.10">
    <property type="entry name" value="Ribonuclease Inhibitor"/>
    <property type="match status" value="1"/>
</dbReference>
<name>A0A4P8XVQ3_9FIRM</name>
<dbReference type="SUPFAM" id="SSF49373">
    <property type="entry name" value="Invasin/intimin cell-adhesion fragments"/>
    <property type="match status" value="1"/>
</dbReference>
<dbReference type="InterPro" id="IPR026906">
    <property type="entry name" value="LRR_5"/>
</dbReference>
<feature type="chain" id="PRO_5020696681" description="BIG2 domain-containing protein" evidence="1">
    <location>
        <begin position="26"/>
        <end position="429"/>
    </location>
</feature>
<accession>A0A4P8XVQ3</accession>
<dbReference type="InterPro" id="IPR008964">
    <property type="entry name" value="Invasin/intimin_cell_adhesion"/>
</dbReference>
<keyword evidence="1" id="KW-0732">Signal</keyword>
<dbReference type="AlphaFoldDB" id="A0A4P8XVQ3"/>
<organism evidence="3 4">
    <name type="scientific">Ruminococcus bovis</name>
    <dbReference type="NCBI Taxonomy" id="2564099"/>
    <lineage>
        <taxon>Bacteria</taxon>
        <taxon>Bacillati</taxon>
        <taxon>Bacillota</taxon>
        <taxon>Clostridia</taxon>
        <taxon>Eubacteriales</taxon>
        <taxon>Oscillospiraceae</taxon>
        <taxon>Ruminococcus</taxon>
    </lineage>
</organism>
<protein>
    <recommendedName>
        <fullName evidence="2">BIG2 domain-containing protein</fullName>
    </recommendedName>
</protein>
<dbReference type="EMBL" id="CP039381">
    <property type="protein sequence ID" value="QCT07176.1"/>
    <property type="molecule type" value="Genomic_DNA"/>
</dbReference>
<dbReference type="InterPro" id="IPR053139">
    <property type="entry name" value="Surface_bspA-like"/>
</dbReference>
<feature type="domain" description="BIG2" evidence="2">
    <location>
        <begin position="346"/>
        <end position="423"/>
    </location>
</feature>
<dbReference type="InterPro" id="IPR003343">
    <property type="entry name" value="Big_2"/>
</dbReference>
<dbReference type="Pfam" id="PF02368">
    <property type="entry name" value="Big_2"/>
    <property type="match status" value="1"/>
</dbReference>
<dbReference type="SUPFAM" id="SSF52058">
    <property type="entry name" value="L domain-like"/>
    <property type="match status" value="1"/>
</dbReference>
<evidence type="ECO:0000256" key="1">
    <source>
        <dbReference type="SAM" id="SignalP"/>
    </source>
</evidence>
<dbReference type="KEGG" id="ruj:E5Z56_07295"/>